<evidence type="ECO:0000256" key="3">
    <source>
        <dbReference type="ARBA" id="ARBA00022840"/>
    </source>
</evidence>
<dbReference type="Proteomes" id="UP000781932">
    <property type="component" value="Unassembled WGS sequence"/>
</dbReference>
<dbReference type="RefSeq" id="XP_038745991.1">
    <property type="nucleotide sequence ID" value="XM_038888655.1"/>
</dbReference>
<dbReference type="OrthoDB" id="4839324at2759"/>
<comment type="similarity">
    <text evidence="1 4">Belongs to the heat shock protein 70 family.</text>
</comment>
<dbReference type="Pfam" id="PF00012">
    <property type="entry name" value="HSP70"/>
    <property type="match status" value="2"/>
</dbReference>
<gene>
    <name evidence="5" type="ORF">CkaCkLH20_05938</name>
</gene>
<dbReference type="PANTHER" id="PTHR19375">
    <property type="entry name" value="HEAT SHOCK PROTEIN 70KDA"/>
    <property type="match status" value="1"/>
</dbReference>
<evidence type="ECO:0000256" key="1">
    <source>
        <dbReference type="ARBA" id="ARBA00007381"/>
    </source>
</evidence>
<keyword evidence="3 4" id="KW-0067">ATP-binding</keyword>
<dbReference type="GO" id="GO:0140662">
    <property type="term" value="F:ATP-dependent protein folding chaperone"/>
    <property type="evidence" value="ECO:0007669"/>
    <property type="project" value="InterPro"/>
</dbReference>
<dbReference type="EMBL" id="JAATWM020000017">
    <property type="protein sequence ID" value="KAF9876530.1"/>
    <property type="molecule type" value="Genomic_DNA"/>
</dbReference>
<keyword evidence="2 4" id="KW-0547">Nucleotide-binding</keyword>
<reference evidence="5" key="1">
    <citation type="submission" date="2020-03" db="EMBL/GenBank/DDBJ databases">
        <authorList>
            <person name="He L."/>
        </authorList>
    </citation>
    <scope>NUCLEOTIDE SEQUENCE</scope>
    <source>
        <strain evidence="5">CkLH20</strain>
    </source>
</reference>
<reference evidence="5" key="2">
    <citation type="submission" date="2020-11" db="EMBL/GenBank/DDBJ databases">
        <title>Whole genome sequencing of Colletotrichum sp.</title>
        <authorList>
            <person name="Li H."/>
        </authorList>
    </citation>
    <scope>NUCLEOTIDE SEQUENCE</scope>
    <source>
        <strain evidence="5">CkLH20</strain>
    </source>
</reference>
<dbReference type="InterPro" id="IPR029047">
    <property type="entry name" value="HSP70_peptide-bd_sf"/>
</dbReference>
<dbReference type="SUPFAM" id="SSF100920">
    <property type="entry name" value="Heat shock protein 70kD (HSP70), peptide-binding domain"/>
    <property type="match status" value="1"/>
</dbReference>
<comment type="caution">
    <text evidence="5">The sequence shown here is derived from an EMBL/GenBank/DDBJ whole genome shotgun (WGS) entry which is preliminary data.</text>
</comment>
<organism evidence="5 6">
    <name type="scientific">Colletotrichum karsti</name>
    <dbReference type="NCBI Taxonomy" id="1095194"/>
    <lineage>
        <taxon>Eukaryota</taxon>
        <taxon>Fungi</taxon>
        <taxon>Dikarya</taxon>
        <taxon>Ascomycota</taxon>
        <taxon>Pezizomycotina</taxon>
        <taxon>Sordariomycetes</taxon>
        <taxon>Hypocreomycetidae</taxon>
        <taxon>Glomerellales</taxon>
        <taxon>Glomerellaceae</taxon>
        <taxon>Colletotrichum</taxon>
        <taxon>Colletotrichum boninense species complex</taxon>
    </lineage>
</organism>
<dbReference type="FunFam" id="3.30.420.40:FF:000028">
    <property type="entry name" value="heat shock 70 kDa protein-like"/>
    <property type="match status" value="1"/>
</dbReference>
<keyword evidence="6" id="KW-1185">Reference proteome</keyword>
<dbReference type="AlphaFoldDB" id="A0A9P6I621"/>
<dbReference type="InterPro" id="IPR043129">
    <property type="entry name" value="ATPase_NBD"/>
</dbReference>
<dbReference type="Gene3D" id="3.30.30.30">
    <property type="match status" value="1"/>
</dbReference>
<dbReference type="Gene3D" id="2.60.34.10">
    <property type="entry name" value="Substrate Binding Domain Of DNAk, Chain A, domain 1"/>
    <property type="match status" value="1"/>
</dbReference>
<dbReference type="GeneID" id="62161729"/>
<evidence type="ECO:0000313" key="6">
    <source>
        <dbReference type="Proteomes" id="UP000781932"/>
    </source>
</evidence>
<protein>
    <submittedName>
        <fullName evidence="5">Uncharacterized protein</fullName>
    </submittedName>
</protein>
<evidence type="ECO:0000256" key="2">
    <source>
        <dbReference type="ARBA" id="ARBA00022741"/>
    </source>
</evidence>
<dbReference type="SUPFAM" id="SSF53067">
    <property type="entry name" value="Actin-like ATPase domain"/>
    <property type="match status" value="2"/>
</dbReference>
<proteinExistence type="inferred from homology"/>
<evidence type="ECO:0000313" key="5">
    <source>
        <dbReference type="EMBL" id="KAF9876530.1"/>
    </source>
</evidence>
<dbReference type="Gene3D" id="3.30.420.40">
    <property type="match status" value="3"/>
</dbReference>
<sequence>MICLEDEPEYYISKDFDNPPLDRAHSETFSSNKTMTAILSHAKDIAQGWLGEASNFTVVVIPKYLYDEPLREIIKDLGKQIGLDVSRLAMAPSAAAWGNGLTEECDYEELFLVYSLGLDDFEASVLEIDCGVTETLSSYGDTGIASEFTSLIQQQRGRSPEVESHLLQKTMKHVKDVIRVANLTKTDIRRIILTGEHANHPLVRSMLEELYSTNSSSQPLEFISLEDGSNAVTLGTSMVTHTLAGPDCWEIGYPFEVLRRAIGVGTVGGVTEQVFLRNSLLPNDKLLNLTTTFDNQTTISIPIILGGFVPTERNIPLIELRLEGIPPAPKGEPIISLHVEIFENYSVKDILLTANATLLDSGTADMIKDTVAIGGWFWNDKDMREVDRIIEKEEAERDQLQDVCFNRVIPSLGDSIACAVLRKDAESLDDCWLTSLAQAKEEEGEFARALCMYGKALPLFPMGHPELLMKIRKLWDQVKSRKDNTPVEGYGSAYWSPWGGDCYSSYYDEKDAVVVFADVDVPLPTRPT</sequence>
<dbReference type="GO" id="GO:0005524">
    <property type="term" value="F:ATP binding"/>
    <property type="evidence" value="ECO:0007669"/>
    <property type="project" value="UniProtKB-KW"/>
</dbReference>
<name>A0A9P6I621_9PEZI</name>
<accession>A0A9P6I621</accession>
<dbReference type="InterPro" id="IPR013126">
    <property type="entry name" value="Hsp_70_fam"/>
</dbReference>
<evidence type="ECO:0000256" key="4">
    <source>
        <dbReference type="RuleBase" id="RU003322"/>
    </source>
</evidence>